<evidence type="ECO:0000256" key="8">
    <source>
        <dbReference type="ARBA" id="ARBA00023306"/>
    </source>
</evidence>
<evidence type="ECO:0000256" key="7">
    <source>
        <dbReference type="ARBA" id="ARBA00022984"/>
    </source>
</evidence>
<keyword evidence="3 10" id="KW-0132">Cell division</keyword>
<comment type="subcellular location">
    <subcellularLocation>
        <location evidence="10 11">Cytoplasm</location>
    </subcellularLocation>
</comment>
<accession>A0A1I3VEB5</accession>
<evidence type="ECO:0000256" key="2">
    <source>
        <dbReference type="ARBA" id="ARBA00022598"/>
    </source>
</evidence>
<evidence type="ECO:0000259" key="14">
    <source>
        <dbReference type="Pfam" id="PF08245"/>
    </source>
</evidence>
<evidence type="ECO:0000313" key="16">
    <source>
        <dbReference type="Proteomes" id="UP000323300"/>
    </source>
</evidence>
<feature type="binding site" evidence="10">
    <location>
        <begin position="114"/>
        <end position="120"/>
    </location>
    <ligand>
        <name>ATP</name>
        <dbReference type="ChEBI" id="CHEBI:30616"/>
    </ligand>
</feature>
<name>A0A1I3VEB5_9HYPH</name>
<dbReference type="Pfam" id="PF08245">
    <property type="entry name" value="Mur_ligase_M"/>
    <property type="match status" value="1"/>
</dbReference>
<dbReference type="GO" id="GO:0071555">
    <property type="term" value="P:cell wall organization"/>
    <property type="evidence" value="ECO:0007669"/>
    <property type="project" value="UniProtKB-KW"/>
</dbReference>
<dbReference type="NCBIfam" id="NF010693">
    <property type="entry name" value="PRK14093.1"/>
    <property type="match status" value="1"/>
</dbReference>
<protein>
    <recommendedName>
        <fullName evidence="10 11">UDP-N-acetylmuramoyl-tripeptide--D-alanyl-D-alanine ligase</fullName>
        <ecNumber evidence="10 11">6.3.2.10</ecNumber>
    </recommendedName>
    <alternativeName>
        <fullName evidence="10">D-alanyl-D-alanine-adding enzyme</fullName>
    </alternativeName>
</protein>
<sequence length="476" mass="50215">MNLLWTFNDLVEATGGRPFGQTVAGVSGISIDSRTLRPGDAFFAIRGDQFDGHDFATAAIKAGAALLVVAEGKLPALGRLTVPMIVVPDVLAALEKAGAAARARTRAKIIAVTGSAGKTSTKEALRHVLSAVGKVHAADKSFNNHWGVPLTLARTPEDCDYAVFEIGMNHPGEIRPLAKLVRPHIAIITVIAEAHLGFFKNMDEIARAKAEIFEGIEPGGYAILNRDDPRSKLLGKLARDAGVAHVVGFGENPRAHFRLLACTLHGDNSAIVAKIGGNEISARIGAPGRHVVQNTLAVLGAAYIAGANLDKVTPALATLTAERGRGKRHLLPHPEGVIALIDESYNANPTSMRAALELLGATPINGSGRRIAVLGDMLELGEHSAEFHAGLAEVVIRTGTDMIFLAGPEMSALADALPAGFPVEHRATTEELSGLLTDAVRPGDAIMIKSSMRMGFSRLVDALVNHFPAQARTKRV</sequence>
<keyword evidence="6 10" id="KW-0133">Cell shape</keyword>
<feature type="domain" description="Mur ligase central" evidence="14">
    <location>
        <begin position="112"/>
        <end position="302"/>
    </location>
</feature>
<evidence type="ECO:0000313" key="15">
    <source>
        <dbReference type="EMBL" id="SFJ93480.1"/>
    </source>
</evidence>
<dbReference type="InterPro" id="IPR035911">
    <property type="entry name" value="MurE/MurF_N"/>
</dbReference>
<keyword evidence="4 10" id="KW-0547">Nucleotide-binding</keyword>
<dbReference type="Pfam" id="PF01225">
    <property type="entry name" value="Mur_ligase"/>
    <property type="match status" value="1"/>
</dbReference>
<gene>
    <name evidence="10" type="primary">murF</name>
    <name evidence="15" type="ORF">SAMN04488498_101386</name>
</gene>
<comment type="pathway">
    <text evidence="10 11">Cell wall biogenesis; peptidoglycan biosynthesis.</text>
</comment>
<dbReference type="RefSeq" id="WP_149757702.1">
    <property type="nucleotide sequence ID" value="NZ_BSPE01000002.1"/>
</dbReference>
<dbReference type="InterPro" id="IPR051046">
    <property type="entry name" value="MurCDEF_CellWall_CoF430Synth"/>
</dbReference>
<evidence type="ECO:0000256" key="11">
    <source>
        <dbReference type="RuleBase" id="RU004136"/>
    </source>
</evidence>
<dbReference type="NCBIfam" id="TIGR01143">
    <property type="entry name" value="murF"/>
    <property type="match status" value="1"/>
</dbReference>
<dbReference type="InterPro" id="IPR036565">
    <property type="entry name" value="Mur-like_cat_sf"/>
</dbReference>
<dbReference type="Gene3D" id="3.40.1190.10">
    <property type="entry name" value="Mur-like, catalytic domain"/>
    <property type="match status" value="1"/>
</dbReference>
<comment type="function">
    <text evidence="10 11">Involved in cell wall formation. Catalyzes the final step in the synthesis of UDP-N-acetylmuramoyl-pentapeptide, the precursor of murein.</text>
</comment>
<keyword evidence="7 10" id="KW-0573">Peptidoglycan synthesis</keyword>
<comment type="catalytic activity">
    <reaction evidence="10 11">
        <text>D-alanyl-D-alanine + UDP-N-acetyl-alpha-D-muramoyl-L-alanyl-gamma-D-glutamyl-meso-2,6-diaminopimelate + ATP = UDP-N-acetyl-alpha-D-muramoyl-L-alanyl-gamma-D-glutamyl-meso-2,6-diaminopimeloyl-D-alanyl-D-alanine + ADP + phosphate + H(+)</text>
        <dbReference type="Rhea" id="RHEA:28374"/>
        <dbReference type="ChEBI" id="CHEBI:15378"/>
        <dbReference type="ChEBI" id="CHEBI:30616"/>
        <dbReference type="ChEBI" id="CHEBI:43474"/>
        <dbReference type="ChEBI" id="CHEBI:57822"/>
        <dbReference type="ChEBI" id="CHEBI:61386"/>
        <dbReference type="ChEBI" id="CHEBI:83905"/>
        <dbReference type="ChEBI" id="CHEBI:456216"/>
        <dbReference type="EC" id="6.3.2.10"/>
    </reaction>
</comment>
<dbReference type="PANTHER" id="PTHR43024">
    <property type="entry name" value="UDP-N-ACETYLMURAMOYL-TRIPEPTIDE--D-ALANYL-D-ALANINE LIGASE"/>
    <property type="match status" value="1"/>
</dbReference>
<evidence type="ECO:0000259" key="12">
    <source>
        <dbReference type="Pfam" id="PF01225"/>
    </source>
</evidence>
<evidence type="ECO:0000256" key="9">
    <source>
        <dbReference type="ARBA" id="ARBA00023316"/>
    </source>
</evidence>
<dbReference type="InterPro" id="IPR005863">
    <property type="entry name" value="UDP-N-AcMur_synth"/>
</dbReference>
<dbReference type="AlphaFoldDB" id="A0A1I3VEB5"/>
<dbReference type="Gene3D" id="3.90.190.20">
    <property type="entry name" value="Mur ligase, C-terminal domain"/>
    <property type="match status" value="1"/>
</dbReference>
<keyword evidence="16" id="KW-1185">Reference proteome</keyword>
<dbReference type="Proteomes" id="UP000323300">
    <property type="component" value="Unassembled WGS sequence"/>
</dbReference>
<reference evidence="15 16" key="1">
    <citation type="submission" date="2016-10" db="EMBL/GenBank/DDBJ databases">
        <authorList>
            <person name="Varghese N."/>
            <person name="Submissions S."/>
        </authorList>
    </citation>
    <scope>NUCLEOTIDE SEQUENCE [LARGE SCALE GENOMIC DNA]</scope>
    <source>
        <strain evidence="15 16">DSM 21822</strain>
    </source>
</reference>
<evidence type="ECO:0000256" key="10">
    <source>
        <dbReference type="HAMAP-Rule" id="MF_02019"/>
    </source>
</evidence>
<dbReference type="GO" id="GO:0009252">
    <property type="term" value="P:peptidoglycan biosynthetic process"/>
    <property type="evidence" value="ECO:0007669"/>
    <property type="project" value="UniProtKB-UniRule"/>
</dbReference>
<dbReference type="InterPro" id="IPR000713">
    <property type="entry name" value="Mur_ligase_N"/>
</dbReference>
<evidence type="ECO:0000256" key="6">
    <source>
        <dbReference type="ARBA" id="ARBA00022960"/>
    </source>
</evidence>
<keyword evidence="9 10" id="KW-0961">Cell wall biogenesis/degradation</keyword>
<keyword evidence="5 10" id="KW-0067">ATP-binding</keyword>
<dbReference type="EC" id="6.3.2.10" evidence="10 11"/>
<dbReference type="InterPro" id="IPR036615">
    <property type="entry name" value="Mur_ligase_C_dom_sf"/>
</dbReference>
<dbReference type="Pfam" id="PF02875">
    <property type="entry name" value="Mur_ligase_C"/>
    <property type="match status" value="1"/>
</dbReference>
<dbReference type="GO" id="GO:0008360">
    <property type="term" value="P:regulation of cell shape"/>
    <property type="evidence" value="ECO:0007669"/>
    <property type="project" value="UniProtKB-KW"/>
</dbReference>
<dbReference type="PANTHER" id="PTHR43024:SF1">
    <property type="entry name" value="UDP-N-ACETYLMURAMOYL-TRIPEPTIDE--D-ALANYL-D-ALANINE LIGASE"/>
    <property type="match status" value="1"/>
</dbReference>
<dbReference type="GO" id="GO:0051301">
    <property type="term" value="P:cell division"/>
    <property type="evidence" value="ECO:0007669"/>
    <property type="project" value="UniProtKB-KW"/>
</dbReference>
<dbReference type="UniPathway" id="UPA00219"/>
<dbReference type="OrthoDB" id="9801978at2"/>
<feature type="domain" description="Mur ligase C-terminal" evidence="13">
    <location>
        <begin position="340"/>
        <end position="451"/>
    </location>
</feature>
<dbReference type="GO" id="GO:0008766">
    <property type="term" value="F:UDP-N-acetylmuramoylalanyl-D-glutamyl-2,6-diaminopimelate-D-alanyl-D-alanine ligase activity"/>
    <property type="evidence" value="ECO:0007669"/>
    <property type="project" value="RHEA"/>
</dbReference>
<comment type="similarity">
    <text evidence="10">Belongs to the MurCDEF family. MurF subfamily.</text>
</comment>
<evidence type="ECO:0000256" key="5">
    <source>
        <dbReference type="ARBA" id="ARBA00022840"/>
    </source>
</evidence>
<evidence type="ECO:0000256" key="3">
    <source>
        <dbReference type="ARBA" id="ARBA00022618"/>
    </source>
</evidence>
<dbReference type="GO" id="GO:0005737">
    <property type="term" value="C:cytoplasm"/>
    <property type="evidence" value="ECO:0007669"/>
    <property type="project" value="UniProtKB-SubCell"/>
</dbReference>
<evidence type="ECO:0000256" key="1">
    <source>
        <dbReference type="ARBA" id="ARBA00022490"/>
    </source>
</evidence>
<dbReference type="GO" id="GO:0005524">
    <property type="term" value="F:ATP binding"/>
    <property type="evidence" value="ECO:0007669"/>
    <property type="project" value="UniProtKB-UniRule"/>
</dbReference>
<proteinExistence type="inferred from homology"/>
<dbReference type="InterPro" id="IPR013221">
    <property type="entry name" value="Mur_ligase_cen"/>
</dbReference>
<feature type="domain" description="Mur ligase N-terminal catalytic" evidence="12">
    <location>
        <begin position="26"/>
        <end position="98"/>
    </location>
</feature>
<dbReference type="SUPFAM" id="SSF53623">
    <property type="entry name" value="MurD-like peptide ligases, catalytic domain"/>
    <property type="match status" value="1"/>
</dbReference>
<dbReference type="GO" id="GO:0047480">
    <property type="term" value="F:UDP-N-acetylmuramoyl-tripeptide-D-alanyl-D-alanine ligase activity"/>
    <property type="evidence" value="ECO:0007669"/>
    <property type="project" value="UniProtKB-UniRule"/>
</dbReference>
<organism evidence="15 16">
    <name type="scientific">Neomesorhizobium albiziae</name>
    <dbReference type="NCBI Taxonomy" id="335020"/>
    <lineage>
        <taxon>Bacteria</taxon>
        <taxon>Pseudomonadati</taxon>
        <taxon>Pseudomonadota</taxon>
        <taxon>Alphaproteobacteria</taxon>
        <taxon>Hyphomicrobiales</taxon>
        <taxon>Phyllobacteriaceae</taxon>
        <taxon>Neomesorhizobium</taxon>
    </lineage>
</organism>
<evidence type="ECO:0000256" key="4">
    <source>
        <dbReference type="ARBA" id="ARBA00022741"/>
    </source>
</evidence>
<evidence type="ECO:0000259" key="13">
    <source>
        <dbReference type="Pfam" id="PF02875"/>
    </source>
</evidence>
<dbReference type="SUPFAM" id="SSF63418">
    <property type="entry name" value="MurE/MurF N-terminal domain"/>
    <property type="match status" value="1"/>
</dbReference>
<keyword evidence="1 10" id="KW-0963">Cytoplasm</keyword>
<dbReference type="HAMAP" id="MF_02019">
    <property type="entry name" value="MurF"/>
    <property type="match status" value="1"/>
</dbReference>
<keyword evidence="8 10" id="KW-0131">Cell cycle</keyword>
<dbReference type="Gene3D" id="3.40.1390.10">
    <property type="entry name" value="MurE/MurF, N-terminal domain"/>
    <property type="match status" value="1"/>
</dbReference>
<keyword evidence="2 10" id="KW-0436">Ligase</keyword>
<dbReference type="EMBL" id="FOSL01000001">
    <property type="protein sequence ID" value="SFJ93480.1"/>
    <property type="molecule type" value="Genomic_DNA"/>
</dbReference>
<dbReference type="SUPFAM" id="SSF53244">
    <property type="entry name" value="MurD-like peptide ligases, peptide-binding domain"/>
    <property type="match status" value="1"/>
</dbReference>
<dbReference type="InterPro" id="IPR004101">
    <property type="entry name" value="Mur_ligase_C"/>
</dbReference>